<feature type="compositionally biased region" description="Low complexity" evidence="1">
    <location>
        <begin position="231"/>
        <end position="262"/>
    </location>
</feature>
<sequence>MSSPPSIPRPPSRSERLLRDTLRKDDTLRTYGPLPSRPRSNSSTCDDDEDDDNIFQSAILRRSSRRNSAASALSHGHPNGFYVPDQDEHASYSRLLRSSSHSGSSRSGRSDRRASSPRPAYTHEKQEELSRHHEAAPHEAVLRSRLDSVIHSMGIDKHGDALEALTHLQSSTTSLSSSLSSISGARAHSPESHQTHLTIPDTDPCVPPASRRERSSHRPYRHTRSTSAVHRQPTTPPRTSASPRVTSHCSPSPRSPRGIRSPPQTPTSHQKEQLKRQHSDSPWTYVPLPPSPPTFSASPSKRGGPAVVTFVAGPPIVDTHTRIPTRSPPCHSPHTPSTFDPEAASHALRKLPGYVSFASVAGLGAPPEEEDRPSGHKPFSGFTLGGWEMVDVLTAGCWDQRAQKRQACDVSRRTNPYRHPSDDVSGDVSQPEVSLLCHPLRTAGNGLTTMRKNFHVSD</sequence>
<accession>A0AAD4C050</accession>
<feature type="compositionally biased region" description="Pro residues" evidence="1">
    <location>
        <begin position="1"/>
        <end position="11"/>
    </location>
</feature>
<feature type="region of interest" description="Disordered" evidence="1">
    <location>
        <begin position="321"/>
        <end position="341"/>
    </location>
</feature>
<reference evidence="2" key="2">
    <citation type="journal article" date="2020" name="Nat. Commun.">
        <title>Large-scale genome sequencing of mycorrhizal fungi provides insights into the early evolution of symbiotic traits.</title>
        <authorList>
            <person name="Miyauchi S."/>
            <person name="Kiss E."/>
            <person name="Kuo A."/>
            <person name="Drula E."/>
            <person name="Kohler A."/>
            <person name="Sanchez-Garcia M."/>
            <person name="Morin E."/>
            <person name="Andreopoulos B."/>
            <person name="Barry K.W."/>
            <person name="Bonito G."/>
            <person name="Buee M."/>
            <person name="Carver A."/>
            <person name="Chen C."/>
            <person name="Cichocki N."/>
            <person name="Clum A."/>
            <person name="Culley D."/>
            <person name="Crous P.W."/>
            <person name="Fauchery L."/>
            <person name="Girlanda M."/>
            <person name="Hayes R.D."/>
            <person name="Keri Z."/>
            <person name="LaButti K."/>
            <person name="Lipzen A."/>
            <person name="Lombard V."/>
            <person name="Magnuson J."/>
            <person name="Maillard F."/>
            <person name="Murat C."/>
            <person name="Nolan M."/>
            <person name="Ohm R.A."/>
            <person name="Pangilinan J."/>
            <person name="Pereira M.F."/>
            <person name="Perotto S."/>
            <person name="Peter M."/>
            <person name="Pfister S."/>
            <person name="Riley R."/>
            <person name="Sitrit Y."/>
            <person name="Stielow J.B."/>
            <person name="Szollosi G."/>
            <person name="Zifcakova L."/>
            <person name="Stursova M."/>
            <person name="Spatafora J.W."/>
            <person name="Tedersoo L."/>
            <person name="Vaario L.M."/>
            <person name="Yamada A."/>
            <person name="Yan M."/>
            <person name="Wang P."/>
            <person name="Xu J."/>
            <person name="Bruns T."/>
            <person name="Baldrian P."/>
            <person name="Vilgalys R."/>
            <person name="Dunand C."/>
            <person name="Henrissat B."/>
            <person name="Grigoriev I.V."/>
            <person name="Hibbett D."/>
            <person name="Nagy L.G."/>
            <person name="Martin F.M."/>
        </authorList>
    </citation>
    <scope>NUCLEOTIDE SEQUENCE</scope>
    <source>
        <strain evidence="2">BED1</strain>
    </source>
</reference>
<feature type="region of interest" description="Disordered" evidence="1">
    <location>
        <begin position="1"/>
        <end position="139"/>
    </location>
</feature>
<dbReference type="EMBL" id="WHUW01000006">
    <property type="protein sequence ID" value="KAF8444878.1"/>
    <property type="molecule type" value="Genomic_DNA"/>
</dbReference>
<name>A0AAD4C050_BOLED</name>
<comment type="caution">
    <text evidence="2">The sequence shown here is derived from an EMBL/GenBank/DDBJ whole genome shotgun (WGS) entry which is preliminary data.</text>
</comment>
<keyword evidence="3" id="KW-1185">Reference proteome</keyword>
<feature type="compositionally biased region" description="Basic and acidic residues" evidence="1">
    <location>
        <begin position="269"/>
        <end position="279"/>
    </location>
</feature>
<feature type="compositionally biased region" description="Low complexity" evidence="1">
    <location>
        <begin position="92"/>
        <end position="107"/>
    </location>
</feature>
<feature type="compositionally biased region" description="Low complexity" evidence="1">
    <location>
        <begin position="57"/>
        <end position="74"/>
    </location>
</feature>
<feature type="region of interest" description="Disordered" evidence="1">
    <location>
        <begin position="175"/>
        <end position="307"/>
    </location>
</feature>
<gene>
    <name evidence="2" type="ORF">L210DRAFT_3758783</name>
</gene>
<protein>
    <submittedName>
        <fullName evidence="2">Uncharacterized protein</fullName>
    </submittedName>
</protein>
<feature type="compositionally biased region" description="Basic residues" evidence="1">
    <location>
        <begin position="214"/>
        <end position="224"/>
    </location>
</feature>
<proteinExistence type="predicted"/>
<feature type="compositionally biased region" description="Basic and acidic residues" evidence="1">
    <location>
        <begin position="121"/>
        <end position="139"/>
    </location>
</feature>
<evidence type="ECO:0000313" key="3">
    <source>
        <dbReference type="Proteomes" id="UP001194468"/>
    </source>
</evidence>
<evidence type="ECO:0000256" key="1">
    <source>
        <dbReference type="SAM" id="MobiDB-lite"/>
    </source>
</evidence>
<dbReference type="Proteomes" id="UP001194468">
    <property type="component" value="Unassembled WGS sequence"/>
</dbReference>
<dbReference type="AlphaFoldDB" id="A0AAD4C050"/>
<organism evidence="2 3">
    <name type="scientific">Boletus edulis BED1</name>
    <dbReference type="NCBI Taxonomy" id="1328754"/>
    <lineage>
        <taxon>Eukaryota</taxon>
        <taxon>Fungi</taxon>
        <taxon>Dikarya</taxon>
        <taxon>Basidiomycota</taxon>
        <taxon>Agaricomycotina</taxon>
        <taxon>Agaricomycetes</taxon>
        <taxon>Agaricomycetidae</taxon>
        <taxon>Boletales</taxon>
        <taxon>Boletineae</taxon>
        <taxon>Boletaceae</taxon>
        <taxon>Boletoideae</taxon>
        <taxon>Boletus</taxon>
    </lineage>
</organism>
<feature type="compositionally biased region" description="Basic and acidic residues" evidence="1">
    <location>
        <begin position="12"/>
        <end position="28"/>
    </location>
</feature>
<feature type="region of interest" description="Disordered" evidence="1">
    <location>
        <begin position="409"/>
        <end position="430"/>
    </location>
</feature>
<evidence type="ECO:0000313" key="2">
    <source>
        <dbReference type="EMBL" id="KAF8444878.1"/>
    </source>
</evidence>
<reference evidence="2" key="1">
    <citation type="submission" date="2019-10" db="EMBL/GenBank/DDBJ databases">
        <authorList>
            <consortium name="DOE Joint Genome Institute"/>
            <person name="Kuo A."/>
            <person name="Miyauchi S."/>
            <person name="Kiss E."/>
            <person name="Drula E."/>
            <person name="Kohler A."/>
            <person name="Sanchez-Garcia M."/>
            <person name="Andreopoulos B."/>
            <person name="Barry K.W."/>
            <person name="Bonito G."/>
            <person name="Buee M."/>
            <person name="Carver A."/>
            <person name="Chen C."/>
            <person name="Cichocki N."/>
            <person name="Clum A."/>
            <person name="Culley D."/>
            <person name="Crous P.W."/>
            <person name="Fauchery L."/>
            <person name="Girlanda M."/>
            <person name="Hayes R."/>
            <person name="Keri Z."/>
            <person name="LaButti K."/>
            <person name="Lipzen A."/>
            <person name="Lombard V."/>
            <person name="Magnuson J."/>
            <person name="Maillard F."/>
            <person name="Morin E."/>
            <person name="Murat C."/>
            <person name="Nolan M."/>
            <person name="Ohm R."/>
            <person name="Pangilinan J."/>
            <person name="Pereira M."/>
            <person name="Perotto S."/>
            <person name="Peter M."/>
            <person name="Riley R."/>
            <person name="Sitrit Y."/>
            <person name="Stielow B."/>
            <person name="Szollosi G."/>
            <person name="Zifcakova L."/>
            <person name="Stursova M."/>
            <person name="Spatafora J.W."/>
            <person name="Tedersoo L."/>
            <person name="Vaario L.-M."/>
            <person name="Yamada A."/>
            <person name="Yan M."/>
            <person name="Wang P."/>
            <person name="Xu J."/>
            <person name="Bruns T."/>
            <person name="Baldrian P."/>
            <person name="Vilgalys R."/>
            <person name="Henrissat B."/>
            <person name="Grigoriev I.V."/>
            <person name="Hibbett D."/>
            <person name="Nagy L.G."/>
            <person name="Martin F.M."/>
        </authorList>
    </citation>
    <scope>NUCLEOTIDE SEQUENCE</scope>
    <source>
        <strain evidence="2">BED1</strain>
    </source>
</reference>